<dbReference type="GeneID" id="59336143"/>
<dbReference type="InterPro" id="IPR037176">
    <property type="entry name" value="Osmotin/thaumatin-like_sf"/>
</dbReference>
<keyword evidence="5" id="KW-1185">Reference proteome</keyword>
<evidence type="ECO:0000313" key="5">
    <source>
        <dbReference type="Proteomes" id="UP000593566"/>
    </source>
</evidence>
<evidence type="ECO:0000256" key="1">
    <source>
        <dbReference type="SAM" id="MobiDB-lite"/>
    </source>
</evidence>
<reference evidence="4 5" key="1">
    <citation type="journal article" date="2020" name="Genomics">
        <title>Complete, high-quality genomes from long-read metagenomic sequencing of two wolf lichen thalli reveals enigmatic genome architecture.</title>
        <authorList>
            <person name="McKenzie S.K."/>
            <person name="Walston R.F."/>
            <person name="Allen J.L."/>
        </authorList>
    </citation>
    <scope>NUCLEOTIDE SEQUENCE [LARGE SCALE GENOMIC DNA]</scope>
    <source>
        <strain evidence="4">WasteWater1</strain>
    </source>
</reference>
<dbReference type="Gene3D" id="3.40.30.10">
    <property type="entry name" value="Glutaredoxin"/>
    <property type="match status" value="1"/>
</dbReference>
<dbReference type="SUPFAM" id="SSF47616">
    <property type="entry name" value="GST C-terminal domain-like"/>
    <property type="match status" value="1"/>
</dbReference>
<evidence type="ECO:0000259" key="3">
    <source>
        <dbReference type="PROSITE" id="PS50405"/>
    </source>
</evidence>
<dbReference type="RefSeq" id="XP_037155952.1">
    <property type="nucleotide sequence ID" value="XM_037298616.1"/>
</dbReference>
<feature type="signal peptide" evidence="2">
    <location>
        <begin position="1"/>
        <end position="21"/>
    </location>
</feature>
<dbReference type="InterPro" id="IPR036282">
    <property type="entry name" value="Glutathione-S-Trfase_C_sf"/>
</dbReference>
<feature type="chain" id="PRO_5034193319" description="GST C-terminal domain-containing protein" evidence="2">
    <location>
        <begin position="22"/>
        <end position="448"/>
    </location>
</feature>
<dbReference type="InterPro" id="IPR010987">
    <property type="entry name" value="Glutathione-S-Trfase_C-like"/>
</dbReference>
<gene>
    <name evidence="4" type="ORF">HO133_007746</name>
</gene>
<dbReference type="Proteomes" id="UP000593566">
    <property type="component" value="Unassembled WGS sequence"/>
</dbReference>
<dbReference type="SUPFAM" id="SSF49870">
    <property type="entry name" value="Osmotin, thaumatin-like protein"/>
    <property type="match status" value="1"/>
</dbReference>
<dbReference type="Gene3D" id="1.20.1050.10">
    <property type="match status" value="1"/>
</dbReference>
<organism evidence="4 5">
    <name type="scientific">Letharia lupina</name>
    <dbReference type="NCBI Taxonomy" id="560253"/>
    <lineage>
        <taxon>Eukaryota</taxon>
        <taxon>Fungi</taxon>
        <taxon>Dikarya</taxon>
        <taxon>Ascomycota</taxon>
        <taxon>Pezizomycotina</taxon>
        <taxon>Lecanoromycetes</taxon>
        <taxon>OSLEUM clade</taxon>
        <taxon>Lecanoromycetidae</taxon>
        <taxon>Lecanorales</taxon>
        <taxon>Lecanorineae</taxon>
        <taxon>Parmeliaceae</taxon>
        <taxon>Letharia</taxon>
    </lineage>
</organism>
<evidence type="ECO:0000256" key="2">
    <source>
        <dbReference type="SAM" id="SignalP"/>
    </source>
</evidence>
<protein>
    <recommendedName>
        <fullName evidence="3">GST C-terminal domain-containing protein</fullName>
    </recommendedName>
</protein>
<sequence length="448" mass="46660">MQVHQLVALLPLLAAPLSVLAIPNGACDGKADGLSITWSGNAEGAYFTFNNGASTGPATGCTDLGSGFAGQVGVSYMGANGHPHADGTILETNPSGYFDISYILGYTLPVVCSANGASTGCAIDLFGTGTPCPSAVQDGVCINPTGPGGSRDPGSYPNSATAYPWCNACSPPDPFFAPCSGSAYTYPYDDGATVGPATGSIQCCVGTACGSTGREGSGKGGSHELNRAQPCAPCASGSKRSLLGRRWSKEETASPRSRKAIPSALRAEIPRANGTETPAAQPAGEACRSCSSTHVRPPIYESWYIQEHIVRKWAGTGPRLMPEGVEGAGAGGGGWGVWCAGASPSSNPPAATRRTPEWLARQLRKAHGAIKATDAFVRAGDGDFIIGDGLTVADIAAGCVMDMGETRFGLIRWKEEYAELGKWWERLEERESFRQTRPVRFDLREKVA</sequence>
<accession>A0A8H6FHF9</accession>
<proteinExistence type="predicted"/>
<feature type="domain" description="GST C-terminal" evidence="3">
    <location>
        <begin position="303"/>
        <end position="448"/>
    </location>
</feature>
<dbReference type="PROSITE" id="PS50405">
    <property type="entry name" value="GST_CTER"/>
    <property type="match status" value="1"/>
</dbReference>
<dbReference type="EMBL" id="JACCJB010000004">
    <property type="protein sequence ID" value="KAF6228018.1"/>
    <property type="molecule type" value="Genomic_DNA"/>
</dbReference>
<dbReference type="InterPro" id="IPR004046">
    <property type="entry name" value="GST_C"/>
</dbReference>
<comment type="caution">
    <text evidence="4">The sequence shown here is derived from an EMBL/GenBank/DDBJ whole genome shotgun (WGS) entry which is preliminary data.</text>
</comment>
<dbReference type="Pfam" id="PF00043">
    <property type="entry name" value="GST_C"/>
    <property type="match status" value="1"/>
</dbReference>
<name>A0A8H6FHF9_9LECA</name>
<keyword evidence="2" id="KW-0732">Signal</keyword>
<dbReference type="AlphaFoldDB" id="A0A8H6FHF9"/>
<feature type="region of interest" description="Disordered" evidence="1">
    <location>
        <begin position="245"/>
        <end position="289"/>
    </location>
</feature>
<evidence type="ECO:0000313" key="4">
    <source>
        <dbReference type="EMBL" id="KAF6228018.1"/>
    </source>
</evidence>